<name>A0A2T1DWW8_9CYAN</name>
<dbReference type="AlphaFoldDB" id="A0A2T1DWW8"/>
<accession>A0A2T1DWW8</accession>
<dbReference type="InterPro" id="IPR014737">
    <property type="entry name" value="Transposase_Tn5-like_C"/>
</dbReference>
<proteinExistence type="predicted"/>
<keyword evidence="2" id="KW-1185">Reference proteome</keyword>
<comment type="caution">
    <text evidence="1">The sequence shown here is derived from an EMBL/GenBank/DDBJ whole genome shotgun (WGS) entry which is preliminary data.</text>
</comment>
<sequence length="59" mass="6619">MDLTILTEIGLRTLLLLAHQASETQRSDFCVSQTMIALAKLGRFFARKDDVEPGPTVLW</sequence>
<protein>
    <submittedName>
        <fullName evidence="1">Uncharacterized protein</fullName>
    </submittedName>
</protein>
<reference evidence="2" key="1">
    <citation type="submission" date="2018-02" db="EMBL/GenBank/DDBJ databases">
        <authorList>
            <person name="Moore K."/>
            <person name="Momper L."/>
        </authorList>
    </citation>
    <scope>NUCLEOTIDE SEQUENCE [LARGE SCALE GENOMIC DNA]</scope>
    <source>
        <strain evidence="2">ULC18</strain>
    </source>
</reference>
<evidence type="ECO:0000313" key="2">
    <source>
        <dbReference type="Proteomes" id="UP000239576"/>
    </source>
</evidence>
<dbReference type="EMBL" id="PVWK01000135">
    <property type="protein sequence ID" value="PSB25003.1"/>
    <property type="molecule type" value="Genomic_DNA"/>
</dbReference>
<organism evidence="1 2">
    <name type="scientific">Stenomitos frigidus ULC18</name>
    <dbReference type="NCBI Taxonomy" id="2107698"/>
    <lineage>
        <taxon>Bacteria</taxon>
        <taxon>Bacillati</taxon>
        <taxon>Cyanobacteriota</taxon>
        <taxon>Cyanophyceae</taxon>
        <taxon>Leptolyngbyales</taxon>
        <taxon>Leptolyngbyaceae</taxon>
        <taxon>Stenomitos</taxon>
    </lineage>
</organism>
<dbReference type="Gene3D" id="1.10.740.10">
    <property type="entry name" value="Transferase Inhibitor Protein From Tn5, Chain"/>
    <property type="match status" value="1"/>
</dbReference>
<dbReference type="Proteomes" id="UP000239576">
    <property type="component" value="Unassembled WGS sequence"/>
</dbReference>
<gene>
    <name evidence="1" type="ORF">C7B82_24910</name>
</gene>
<evidence type="ECO:0000313" key="1">
    <source>
        <dbReference type="EMBL" id="PSB25003.1"/>
    </source>
</evidence>
<reference evidence="1 2" key="2">
    <citation type="submission" date="2018-03" db="EMBL/GenBank/DDBJ databases">
        <title>The ancient ancestry and fast evolution of plastids.</title>
        <authorList>
            <person name="Moore K.R."/>
            <person name="Magnabosco C."/>
            <person name="Momper L."/>
            <person name="Gold D.A."/>
            <person name="Bosak T."/>
            <person name="Fournier G.P."/>
        </authorList>
    </citation>
    <scope>NUCLEOTIDE SEQUENCE [LARGE SCALE GENOMIC DNA]</scope>
    <source>
        <strain evidence="1 2">ULC18</strain>
    </source>
</reference>